<feature type="signal peptide" evidence="4">
    <location>
        <begin position="1"/>
        <end position="27"/>
    </location>
</feature>
<evidence type="ECO:0000256" key="4">
    <source>
        <dbReference type="SAM" id="SignalP"/>
    </source>
</evidence>
<dbReference type="PANTHER" id="PTHR33376">
    <property type="match status" value="1"/>
</dbReference>
<dbReference type="OrthoDB" id="7375081at2"/>
<dbReference type="Proteomes" id="UP000434582">
    <property type="component" value="Unassembled WGS sequence"/>
</dbReference>
<dbReference type="InterPro" id="IPR038404">
    <property type="entry name" value="TRAP_DctP_sf"/>
</dbReference>
<evidence type="ECO:0000313" key="5">
    <source>
        <dbReference type="EMBL" id="MQX37808.1"/>
    </source>
</evidence>
<dbReference type="Gene3D" id="3.40.190.170">
    <property type="entry name" value="Bacterial extracellular solute-binding protein, family 7"/>
    <property type="match status" value="1"/>
</dbReference>
<name>A0A7X2D4D2_9PROT</name>
<dbReference type="GO" id="GO:0055085">
    <property type="term" value="P:transmembrane transport"/>
    <property type="evidence" value="ECO:0007669"/>
    <property type="project" value="InterPro"/>
</dbReference>
<dbReference type="EMBL" id="WIVE01000056">
    <property type="protein sequence ID" value="MQX37808.1"/>
    <property type="molecule type" value="Genomic_DNA"/>
</dbReference>
<comment type="caution">
    <text evidence="5">The sequence shown here is derived from an EMBL/GenBank/DDBJ whole genome shotgun (WGS) entry which is preliminary data.</text>
</comment>
<protein>
    <recommendedName>
        <fullName evidence="7">C4-dicarboxylate ABC transporter substrate-binding protein</fullName>
    </recommendedName>
</protein>
<sequence length="335" mass="37808">MKLRDTRALAILGSLGIGLMLAQPAAAETVLKAGHINQPDSPLGLGFQKFAELVEEKSDGEMTIQVFPASQLGPIDAQFENLTAGSQDIMIELLEWYQRWDKRFGIFGLPYIWRDREHMSAFLASDYFQDDMLPAIEERIGATFLADEVTWNFMLDRTLLCKEPVFTPADLEGMKLRMFQARIPVLSWETLGASVQIIPWGEVYTALATGTVDCVTARVEAHYNTKQTEVAKYITETDEFYQVYLPVISNRTLERLSDAQVAILKEAAAEAGHWFTDYTLSQKEAFEERVREEHGVSIINPPLAPWRETMAPAYETFEAEGEIPAGMVERVRSIE</sequence>
<evidence type="ECO:0000256" key="1">
    <source>
        <dbReference type="ARBA" id="ARBA00009023"/>
    </source>
</evidence>
<proteinExistence type="inferred from homology"/>
<dbReference type="Pfam" id="PF03480">
    <property type="entry name" value="DctP"/>
    <property type="match status" value="1"/>
</dbReference>
<evidence type="ECO:0000256" key="3">
    <source>
        <dbReference type="ARBA" id="ARBA00022729"/>
    </source>
</evidence>
<comment type="similarity">
    <text evidence="1">Belongs to the bacterial solute-binding protein 7 family.</text>
</comment>
<gene>
    <name evidence="5" type="ORF">GHC57_14910</name>
</gene>
<keyword evidence="2" id="KW-0813">Transport</keyword>
<evidence type="ECO:0000313" key="6">
    <source>
        <dbReference type="Proteomes" id="UP000434582"/>
    </source>
</evidence>
<organism evidence="5 6">
    <name type="scientific">Roseospira navarrensis</name>
    <dbReference type="NCBI Taxonomy" id="140058"/>
    <lineage>
        <taxon>Bacteria</taxon>
        <taxon>Pseudomonadati</taxon>
        <taxon>Pseudomonadota</taxon>
        <taxon>Alphaproteobacteria</taxon>
        <taxon>Rhodospirillales</taxon>
        <taxon>Rhodospirillaceae</taxon>
        <taxon>Roseospira</taxon>
    </lineage>
</organism>
<dbReference type="CDD" id="cd13603">
    <property type="entry name" value="PBP2_TRAP_Siap_TeaA_like"/>
    <property type="match status" value="1"/>
</dbReference>
<dbReference type="NCBIfam" id="NF037995">
    <property type="entry name" value="TRAP_S1"/>
    <property type="match status" value="1"/>
</dbReference>
<keyword evidence="3 4" id="KW-0732">Signal</keyword>
<evidence type="ECO:0000256" key="2">
    <source>
        <dbReference type="ARBA" id="ARBA00022448"/>
    </source>
</evidence>
<dbReference type="InterPro" id="IPR018389">
    <property type="entry name" value="DctP_fam"/>
</dbReference>
<dbReference type="AlphaFoldDB" id="A0A7X2D4D2"/>
<accession>A0A7X2D4D2</accession>
<reference evidence="5 6" key="1">
    <citation type="submission" date="2019-10" db="EMBL/GenBank/DDBJ databases">
        <title>Draft whole-genome sequence of the purple nonsulfur photosynthetic bacterium Roseospira navarrensis DSM 15114.</title>
        <authorList>
            <person name="Kyndt J.A."/>
            <person name="Meyer T.E."/>
        </authorList>
    </citation>
    <scope>NUCLEOTIDE SEQUENCE [LARGE SCALE GENOMIC DNA]</scope>
    <source>
        <strain evidence="5 6">DSM 15114</strain>
    </source>
</reference>
<dbReference type="PANTHER" id="PTHR33376:SF7">
    <property type="entry name" value="C4-DICARBOXYLATE-BINDING PROTEIN DCTB"/>
    <property type="match status" value="1"/>
</dbReference>
<dbReference type="RefSeq" id="WP_153345664.1">
    <property type="nucleotide sequence ID" value="NZ_WIVE01000056.1"/>
</dbReference>
<feature type="chain" id="PRO_5031549142" description="C4-dicarboxylate ABC transporter substrate-binding protein" evidence="4">
    <location>
        <begin position="28"/>
        <end position="335"/>
    </location>
</feature>
<keyword evidence="6" id="KW-1185">Reference proteome</keyword>
<evidence type="ECO:0008006" key="7">
    <source>
        <dbReference type="Google" id="ProtNLM"/>
    </source>
</evidence>